<accession>A0ABR5KUE1</accession>
<evidence type="ECO:0000313" key="2">
    <source>
        <dbReference type="EMBL" id="KPC17221.1"/>
    </source>
</evidence>
<dbReference type="EMBL" id="LGLK01000057">
    <property type="protein sequence ID" value="KPC17221.1"/>
    <property type="molecule type" value="Genomic_DNA"/>
</dbReference>
<evidence type="ECO:0000256" key="1">
    <source>
        <dbReference type="SAM" id="MobiDB-lite"/>
    </source>
</evidence>
<protein>
    <submittedName>
        <fullName evidence="3">Uncharacterized protein</fullName>
    </submittedName>
</protein>
<dbReference type="Proteomes" id="UP000037943">
    <property type="component" value="Unassembled WGS sequence"/>
</dbReference>
<keyword evidence="4" id="KW-1185">Reference proteome</keyword>
<evidence type="ECO:0000313" key="4">
    <source>
        <dbReference type="Proteomes" id="UP000037943"/>
    </source>
</evidence>
<dbReference type="EMBL" id="LGLK01000057">
    <property type="protein sequence ID" value="KPC18180.1"/>
    <property type="molecule type" value="Genomic_DNA"/>
</dbReference>
<proteinExistence type="predicted"/>
<reference evidence="3 4" key="1">
    <citation type="submission" date="2015-07" db="EMBL/GenBank/DDBJ databases">
        <authorList>
            <person name="O'Brien H.E."/>
            <person name="Thakur S."/>
            <person name="Gong Y."/>
            <person name="Wang P.W."/>
            <person name="Guttman D.S."/>
        </authorList>
    </citation>
    <scope>NUCLEOTIDE SEQUENCE [LARGE SCALE GENOMIC DNA]</scope>
    <source>
        <strain evidence="3 4">107</strain>
    </source>
</reference>
<name>A0ABR5KUE1_PSEAV</name>
<reference evidence="3 4" key="2">
    <citation type="submission" date="2015-10" db="EMBL/GenBank/DDBJ databases">
        <title>Comparative genomics and high-throughput reverse genetic screens identify a new phytobacterial MAMP and an Arabidopsis receptor required for immune elicitation.</title>
        <authorList>
            <person name="Mott G.A."/>
            <person name="Thakur S."/>
            <person name="Wang P.W."/>
            <person name="Desveaux D."/>
            <person name="Guttman D.S."/>
        </authorList>
    </citation>
    <scope>NUCLEOTIDE SEQUENCE [LARGE SCALE GENOMIC DNA]</scope>
    <source>
        <strain evidence="3 4">107</strain>
    </source>
</reference>
<organism evidence="3 4">
    <name type="scientific">Pseudomonas amygdali pv. lachrymans</name>
    <name type="common">Pseudomonas syringae pv. lachrymans</name>
    <dbReference type="NCBI Taxonomy" id="53707"/>
    <lineage>
        <taxon>Bacteria</taxon>
        <taxon>Pseudomonadati</taxon>
        <taxon>Pseudomonadota</taxon>
        <taxon>Gammaproteobacteria</taxon>
        <taxon>Pseudomonadales</taxon>
        <taxon>Pseudomonadaceae</taxon>
        <taxon>Pseudomonas</taxon>
        <taxon>Pseudomonas amygdali</taxon>
    </lineage>
</organism>
<evidence type="ECO:0000313" key="3">
    <source>
        <dbReference type="EMBL" id="KPC18180.1"/>
    </source>
</evidence>
<sequence>MDFFLGYHFVNECSRYAQNHPYTSKQQEHACTKAVTQKGDCEGDNQRRDDTEVDFLGTS</sequence>
<comment type="caution">
    <text evidence="3">The sequence shown here is derived from an EMBL/GenBank/DDBJ whole genome shotgun (WGS) entry which is preliminary data.</text>
</comment>
<feature type="compositionally biased region" description="Basic and acidic residues" evidence="1">
    <location>
        <begin position="39"/>
        <end position="50"/>
    </location>
</feature>
<feature type="region of interest" description="Disordered" evidence="1">
    <location>
        <begin position="37"/>
        <end position="59"/>
    </location>
</feature>
<gene>
    <name evidence="2" type="ORF">AC499_0423</name>
    <name evidence="3" type="ORF">AC499_1382</name>
</gene>